<reference evidence="1 2" key="1">
    <citation type="journal article" date="2013" name="Genome Announc.">
        <title>Genome Sequence of Mycoplasma columbinum Strain SF7.</title>
        <authorList>
            <person name="Guo Z."/>
            <person name="Xu X."/>
            <person name="Zheng Q."/>
            <person name="Li T."/>
            <person name="Kuang S."/>
            <person name="Zhang Z."/>
            <person name="Chen Y."/>
            <person name="Lu X."/>
            <person name="Zhou R."/>
            <person name="Bi D."/>
            <person name="Jin H."/>
        </authorList>
    </citation>
    <scope>NUCLEOTIDE SEQUENCE [LARGE SCALE GENOMIC DNA]</scope>
    <source>
        <strain evidence="1 2">SF7</strain>
    </source>
</reference>
<name>F9UJI5_9BACT</name>
<dbReference type="RefSeq" id="WP_006608452.1">
    <property type="nucleotide sequence ID" value="NZ_AFXA01000008.1"/>
</dbReference>
<organism evidence="1 2">
    <name type="scientific">Mycoplasmopsis columbina SF7</name>
    <dbReference type="NCBI Taxonomy" id="1037410"/>
    <lineage>
        <taxon>Bacteria</taxon>
        <taxon>Bacillati</taxon>
        <taxon>Mycoplasmatota</taxon>
        <taxon>Mycoplasmoidales</taxon>
        <taxon>Metamycoplasmataceae</taxon>
        <taxon>Mycoplasmopsis</taxon>
    </lineage>
</organism>
<dbReference type="AlphaFoldDB" id="F9UJI5"/>
<evidence type="ECO:0000313" key="1">
    <source>
        <dbReference type="EMBL" id="EGV00366.1"/>
    </source>
</evidence>
<sequence>MENKTYKNEKNREINEFSLDLLVRIKSGRLKKDHIKEGQEIKNDNILEKLFWNNSSSFNLESYKLKTSFLNKLFSLEKQNSVKTYNNPIVKAAYFNEIDNNKNSFKVFFKGTKEKNYDDQLKFDFIINHLALLEIKAADFFIFKVNLSFRELNKNYSIVDVQHFLNSFNSFNKKTEKYSFEINNKLENSLFDFFRWLLKKSFAIKSPEFVFWKKQRHEKCRTFSSLYLLRY</sequence>
<proteinExistence type="predicted"/>
<dbReference type="STRING" id="1037410.MCSF7_00151"/>
<protein>
    <submittedName>
        <fullName evidence="1">Uncharacterized protein</fullName>
    </submittedName>
</protein>
<comment type="caution">
    <text evidence="1">The sequence shown here is derived from an EMBL/GenBank/DDBJ whole genome shotgun (WGS) entry which is preliminary data.</text>
</comment>
<keyword evidence="2" id="KW-1185">Reference proteome</keyword>
<gene>
    <name evidence="1" type="ORF">MCSF7_00151</name>
</gene>
<dbReference type="EMBL" id="AFXA01000008">
    <property type="protein sequence ID" value="EGV00366.1"/>
    <property type="molecule type" value="Genomic_DNA"/>
</dbReference>
<accession>F9UJI5</accession>
<evidence type="ECO:0000313" key="2">
    <source>
        <dbReference type="Proteomes" id="UP000004978"/>
    </source>
</evidence>
<dbReference type="Proteomes" id="UP000004978">
    <property type="component" value="Unassembled WGS sequence"/>
</dbReference>